<gene>
    <name evidence="1" type="ORF">FHX34_107208</name>
</gene>
<dbReference type="Pfam" id="PF02575">
    <property type="entry name" value="YbaB_DNA_bd"/>
    <property type="match status" value="1"/>
</dbReference>
<dbReference type="SUPFAM" id="SSF82607">
    <property type="entry name" value="YbaB-like"/>
    <property type="match status" value="1"/>
</dbReference>
<sequence>MATAGDPGRFIDRMNSLSGVGLSDDRLVRVGVDGSGTPQTVVIEPEAMQLSCQQLSASVLTAVTAALDDVRGQVAALMESELMVQPDDFGSASASPEAAVWRLSRQAEQTMGDFDAVRRHLFDRLPE</sequence>
<dbReference type="RefSeq" id="WP_122976565.1">
    <property type="nucleotide sequence ID" value="NZ_BOMX01000127.1"/>
</dbReference>
<keyword evidence="1" id="KW-0238">DNA-binding</keyword>
<dbReference type="GO" id="GO:0003677">
    <property type="term" value="F:DNA binding"/>
    <property type="evidence" value="ECO:0007669"/>
    <property type="project" value="UniProtKB-KW"/>
</dbReference>
<comment type="caution">
    <text evidence="1">The sequence shown here is derived from an EMBL/GenBank/DDBJ whole genome shotgun (WGS) entry which is preliminary data.</text>
</comment>
<reference evidence="1 2" key="1">
    <citation type="submission" date="2019-06" db="EMBL/GenBank/DDBJ databases">
        <title>Sequencing the genomes of 1000 actinobacteria strains.</title>
        <authorList>
            <person name="Klenk H.-P."/>
        </authorList>
    </citation>
    <scope>NUCLEOTIDE SEQUENCE [LARGE SCALE GENOMIC DNA]</scope>
    <source>
        <strain evidence="1 2">DSM 43866</strain>
    </source>
</reference>
<accession>A0A561VGF9</accession>
<evidence type="ECO:0000313" key="1">
    <source>
        <dbReference type="EMBL" id="TWG10712.1"/>
    </source>
</evidence>
<dbReference type="AlphaFoldDB" id="A0A561VGF9"/>
<dbReference type="InterPro" id="IPR004401">
    <property type="entry name" value="YbaB/EbfC"/>
</dbReference>
<dbReference type="EMBL" id="VIWY01000007">
    <property type="protein sequence ID" value="TWG10712.1"/>
    <property type="molecule type" value="Genomic_DNA"/>
</dbReference>
<dbReference type="InterPro" id="IPR036894">
    <property type="entry name" value="YbaB-like_sf"/>
</dbReference>
<name>A0A561VGF9_ACTTI</name>
<organism evidence="1 2">
    <name type="scientific">Actinoplanes teichomyceticus</name>
    <dbReference type="NCBI Taxonomy" id="1867"/>
    <lineage>
        <taxon>Bacteria</taxon>
        <taxon>Bacillati</taxon>
        <taxon>Actinomycetota</taxon>
        <taxon>Actinomycetes</taxon>
        <taxon>Micromonosporales</taxon>
        <taxon>Micromonosporaceae</taxon>
        <taxon>Actinoplanes</taxon>
    </lineage>
</organism>
<dbReference type="Proteomes" id="UP000320239">
    <property type="component" value="Unassembled WGS sequence"/>
</dbReference>
<proteinExistence type="predicted"/>
<dbReference type="Gene3D" id="3.30.1310.10">
    <property type="entry name" value="Nucleoid-associated protein YbaB-like domain"/>
    <property type="match status" value="1"/>
</dbReference>
<protein>
    <submittedName>
        <fullName evidence="1">YbaB/EbfC DNA-binding family protein</fullName>
    </submittedName>
</protein>
<evidence type="ECO:0000313" key="2">
    <source>
        <dbReference type="Proteomes" id="UP000320239"/>
    </source>
</evidence>
<keyword evidence="2" id="KW-1185">Reference proteome</keyword>